<evidence type="ECO:0000259" key="1">
    <source>
        <dbReference type="PROSITE" id="PS50943"/>
    </source>
</evidence>
<organism evidence="2 3">
    <name type="scientific">Francisella philomiragia</name>
    <dbReference type="NCBI Taxonomy" id="28110"/>
    <lineage>
        <taxon>Bacteria</taxon>
        <taxon>Pseudomonadati</taxon>
        <taxon>Pseudomonadota</taxon>
        <taxon>Gammaproteobacteria</taxon>
        <taxon>Thiotrichales</taxon>
        <taxon>Francisellaceae</taxon>
        <taxon>Francisella</taxon>
    </lineage>
</organism>
<dbReference type="CDD" id="cd00093">
    <property type="entry name" value="HTH_XRE"/>
    <property type="match status" value="1"/>
</dbReference>
<gene>
    <name evidence="2" type="ORF">IBE52_09965</name>
</gene>
<proteinExistence type="predicted"/>
<keyword evidence="3" id="KW-1185">Reference proteome</keyword>
<evidence type="ECO:0000313" key="2">
    <source>
        <dbReference type="EMBL" id="MBK2303239.1"/>
    </source>
</evidence>
<dbReference type="PROSITE" id="PS50943">
    <property type="entry name" value="HTH_CROC1"/>
    <property type="match status" value="1"/>
</dbReference>
<feature type="domain" description="HTH cro/C1-type" evidence="1">
    <location>
        <begin position="15"/>
        <end position="69"/>
    </location>
</feature>
<dbReference type="EMBL" id="JACTSG010000007">
    <property type="protein sequence ID" value="MBK2303239.1"/>
    <property type="molecule type" value="Genomic_DNA"/>
</dbReference>
<protein>
    <submittedName>
        <fullName evidence="2">Helix-turn-helix transcriptional regulator</fullName>
    </submittedName>
</protein>
<sequence length="77" mass="8398">MNQNISSIKELGKIIKKARKSQKLTQLDVSGISNLGVRFIGEVENGKETSQIGKVLHLANSLGLALSVNCTWMDDLD</sequence>
<dbReference type="Gene3D" id="1.10.260.40">
    <property type="entry name" value="lambda repressor-like DNA-binding domains"/>
    <property type="match status" value="1"/>
</dbReference>
<name>A0ABS1GEH0_9GAMM</name>
<accession>A0ABS1GEH0</accession>
<comment type="caution">
    <text evidence="2">The sequence shown here is derived from an EMBL/GenBank/DDBJ whole genome shotgun (WGS) entry which is preliminary data.</text>
</comment>
<dbReference type="SMART" id="SM00530">
    <property type="entry name" value="HTH_XRE"/>
    <property type="match status" value="1"/>
</dbReference>
<dbReference type="RefSeq" id="WP_200167616.1">
    <property type="nucleotide sequence ID" value="NZ_JACTSG010000007.1"/>
</dbReference>
<reference evidence="2 3" key="1">
    <citation type="submission" date="2020-08" db="EMBL/GenBank/DDBJ databases">
        <title>Comparative genomics of Francisella species.</title>
        <authorList>
            <person name="Sahl J."/>
            <person name="Sjodin A."/>
            <person name="Wagner D."/>
            <person name="Forsman M."/>
        </authorList>
    </citation>
    <scope>NUCLEOTIDE SEQUENCE [LARGE SCALE GENOMIC DNA]</scope>
    <source>
        <strain evidence="2 3">F1093</strain>
    </source>
</reference>
<dbReference type="SUPFAM" id="SSF47413">
    <property type="entry name" value="lambda repressor-like DNA-binding domains"/>
    <property type="match status" value="1"/>
</dbReference>
<dbReference type="InterPro" id="IPR001387">
    <property type="entry name" value="Cro/C1-type_HTH"/>
</dbReference>
<evidence type="ECO:0000313" key="3">
    <source>
        <dbReference type="Proteomes" id="UP000760407"/>
    </source>
</evidence>
<dbReference type="InterPro" id="IPR010982">
    <property type="entry name" value="Lambda_DNA-bd_dom_sf"/>
</dbReference>
<dbReference type="Proteomes" id="UP000760407">
    <property type="component" value="Unassembled WGS sequence"/>
</dbReference>